<name>A0A811UEV6_CERCA</name>
<comment type="caution">
    <text evidence="1">The sequence shown here is derived from an EMBL/GenBank/DDBJ whole genome shotgun (WGS) entry which is preliminary data.</text>
</comment>
<dbReference type="EMBL" id="CAJHJT010000001">
    <property type="protein sequence ID" value="CAD6996055.1"/>
    <property type="molecule type" value="Genomic_DNA"/>
</dbReference>
<sequence length="96" mass="10598">MLMKVSNDCDLLKRVIRAGDEANARPTKALCASVSPLISVLLSSTSSKLEYVLFTLSPDQMSKFCCEETGVLSAKSYTQIHHSLQHLIKANRKNTN</sequence>
<dbReference type="AlphaFoldDB" id="A0A811UEV6"/>
<evidence type="ECO:0000313" key="1">
    <source>
        <dbReference type="EMBL" id="CAD6996055.1"/>
    </source>
</evidence>
<accession>A0A811UEV6</accession>
<organism evidence="1 2">
    <name type="scientific">Ceratitis capitata</name>
    <name type="common">Mediterranean fruit fly</name>
    <name type="synonym">Tephritis capitata</name>
    <dbReference type="NCBI Taxonomy" id="7213"/>
    <lineage>
        <taxon>Eukaryota</taxon>
        <taxon>Metazoa</taxon>
        <taxon>Ecdysozoa</taxon>
        <taxon>Arthropoda</taxon>
        <taxon>Hexapoda</taxon>
        <taxon>Insecta</taxon>
        <taxon>Pterygota</taxon>
        <taxon>Neoptera</taxon>
        <taxon>Endopterygota</taxon>
        <taxon>Diptera</taxon>
        <taxon>Brachycera</taxon>
        <taxon>Muscomorpha</taxon>
        <taxon>Tephritoidea</taxon>
        <taxon>Tephritidae</taxon>
        <taxon>Ceratitis</taxon>
        <taxon>Ceratitis</taxon>
    </lineage>
</organism>
<dbReference type="Proteomes" id="UP000606786">
    <property type="component" value="Unassembled WGS sequence"/>
</dbReference>
<gene>
    <name evidence="1" type="ORF">CCAP1982_LOCUS4762</name>
</gene>
<reference evidence="1" key="1">
    <citation type="submission" date="2020-11" db="EMBL/GenBank/DDBJ databases">
        <authorList>
            <person name="Whitehead M."/>
        </authorList>
    </citation>
    <scope>NUCLEOTIDE SEQUENCE</scope>
    <source>
        <strain evidence="1">EGII</strain>
    </source>
</reference>
<proteinExistence type="predicted"/>
<keyword evidence="2" id="KW-1185">Reference proteome</keyword>
<evidence type="ECO:0000313" key="2">
    <source>
        <dbReference type="Proteomes" id="UP000606786"/>
    </source>
</evidence>
<protein>
    <submittedName>
        <fullName evidence="1">(Mediterranean fruit fly) hypothetical protein</fullName>
    </submittedName>
</protein>